<evidence type="ECO:0000313" key="1">
    <source>
        <dbReference type="EMBL" id="KAJ7997866.1"/>
    </source>
</evidence>
<keyword evidence="2" id="KW-1185">Reference proteome</keyword>
<reference evidence="1" key="1">
    <citation type="submission" date="2021-05" db="EMBL/GenBank/DDBJ databases">
        <authorList>
            <person name="Pan Q."/>
            <person name="Jouanno E."/>
            <person name="Zahm M."/>
            <person name="Klopp C."/>
            <person name="Cabau C."/>
            <person name="Louis A."/>
            <person name="Berthelot C."/>
            <person name="Parey E."/>
            <person name="Roest Crollius H."/>
            <person name="Montfort J."/>
            <person name="Robinson-Rechavi M."/>
            <person name="Bouchez O."/>
            <person name="Lampietro C."/>
            <person name="Lopez Roques C."/>
            <person name="Donnadieu C."/>
            <person name="Postlethwait J."/>
            <person name="Bobe J."/>
            <person name="Dillon D."/>
            <person name="Chandos A."/>
            <person name="von Hippel F."/>
            <person name="Guiguen Y."/>
        </authorList>
    </citation>
    <scope>NUCLEOTIDE SEQUENCE</scope>
    <source>
        <strain evidence="1">YG-Jan2019</strain>
    </source>
</reference>
<dbReference type="EMBL" id="CM055745">
    <property type="protein sequence ID" value="KAJ7997866.1"/>
    <property type="molecule type" value="Genomic_DNA"/>
</dbReference>
<dbReference type="Proteomes" id="UP001157502">
    <property type="component" value="Chromosome 18"/>
</dbReference>
<proteinExistence type="predicted"/>
<comment type="caution">
    <text evidence="1">The sequence shown here is derived from an EMBL/GenBank/DDBJ whole genome shotgun (WGS) entry which is preliminary data.</text>
</comment>
<gene>
    <name evidence="1" type="ORF">DPEC_G00216600</name>
</gene>
<sequence length="102" mass="10616">MPATGHELLHWGSATVGLLLFTIPPLHPPVLKPDLHLSGRAPSSAAQRTRPSGGSLAGISGLYPESTSENWLPLEGLSFGSGRHRPQAEGPSLSCEGCQAVL</sequence>
<protein>
    <submittedName>
        <fullName evidence="1">Uncharacterized protein</fullName>
    </submittedName>
</protein>
<accession>A0ACC2G2P9</accession>
<evidence type="ECO:0000313" key="2">
    <source>
        <dbReference type="Proteomes" id="UP001157502"/>
    </source>
</evidence>
<name>A0ACC2G2P9_DALPE</name>
<organism evidence="1 2">
    <name type="scientific">Dallia pectoralis</name>
    <name type="common">Alaska blackfish</name>
    <dbReference type="NCBI Taxonomy" id="75939"/>
    <lineage>
        <taxon>Eukaryota</taxon>
        <taxon>Metazoa</taxon>
        <taxon>Chordata</taxon>
        <taxon>Craniata</taxon>
        <taxon>Vertebrata</taxon>
        <taxon>Euteleostomi</taxon>
        <taxon>Actinopterygii</taxon>
        <taxon>Neopterygii</taxon>
        <taxon>Teleostei</taxon>
        <taxon>Protacanthopterygii</taxon>
        <taxon>Esociformes</taxon>
        <taxon>Umbridae</taxon>
        <taxon>Dallia</taxon>
    </lineage>
</organism>